<dbReference type="AlphaFoldDB" id="A0AAV9P7D9"/>
<dbReference type="Proteomes" id="UP001337655">
    <property type="component" value="Unassembled WGS sequence"/>
</dbReference>
<dbReference type="InterPro" id="IPR003663">
    <property type="entry name" value="Sugar/inositol_transpt"/>
</dbReference>
<sequence length="536" mass="60040">MGMGGFSAEGADPVVTRAIEEDKVPWYQKRNLRYLYLFLFPTCMGIEMTSGWDSQMINAVQFVPAWQEYFDNPGDHYALNGTIAAAYNFGAIASVPFIPWFAQRFGRRWSIFTGSMIMIVGAIIQCCSVHVVMYIMARAILGFGIAPCIVSGSALLGELGYPKERPVLGSLFNSSYFIGALAAAGIVFGTSKIGSDWSWRLPSLMQAIPSFFQVGLIFFVPESPRYLISKDRREEAFEILVKYHGEGDRNNPIVAAEFAQMETTIKLELETAKLSWLDLVRTKGNQKRILIGSLLGLFTQWSGNTLISYYMSTILEQIGYTDPFTNQKINVGNVAWQLINATFFALIVNKFPRRKMYLACACSLLCCYVGWTIANARYAMTESLVAGKLVIFFIFLYSPCYNLGYNALTYTYLVELFPYAIRSRGITVFQFWGRGAGAFSTFVNPIGMGNAGWKYLLMYVCWLAFEIVCIYFLWPETKGRTLEELTFLFEGNDLKERQTIVAEKHLFGAGDATSVAEDLPKGDTTAETHEVGGNKA</sequence>
<dbReference type="GO" id="GO:0005351">
    <property type="term" value="F:carbohydrate:proton symporter activity"/>
    <property type="evidence" value="ECO:0007669"/>
    <property type="project" value="TreeGrafter"/>
</dbReference>
<feature type="compositionally biased region" description="Basic and acidic residues" evidence="8">
    <location>
        <begin position="518"/>
        <end position="536"/>
    </location>
</feature>
<dbReference type="SUPFAM" id="SSF103473">
    <property type="entry name" value="MFS general substrate transporter"/>
    <property type="match status" value="1"/>
</dbReference>
<evidence type="ECO:0000256" key="9">
    <source>
        <dbReference type="SAM" id="Phobius"/>
    </source>
</evidence>
<feature type="transmembrane region" description="Helical" evidence="9">
    <location>
        <begin position="331"/>
        <end position="349"/>
    </location>
</feature>
<evidence type="ECO:0000256" key="6">
    <source>
        <dbReference type="ARBA" id="ARBA00023136"/>
    </source>
</evidence>
<feature type="transmembrane region" description="Helical" evidence="9">
    <location>
        <begin position="455"/>
        <end position="474"/>
    </location>
</feature>
<evidence type="ECO:0000313" key="12">
    <source>
        <dbReference type="Proteomes" id="UP001337655"/>
    </source>
</evidence>
<keyword evidence="12" id="KW-1185">Reference proteome</keyword>
<proteinExistence type="inferred from homology"/>
<dbReference type="PANTHER" id="PTHR48022:SF29">
    <property type="entry name" value="SUGAR TRANSPORTER, PUTATIVE (AFU_ORTHOLOGUE AFUA_6G14500)-RELATED"/>
    <property type="match status" value="1"/>
</dbReference>
<reference evidence="11 12" key="1">
    <citation type="submission" date="2023-08" db="EMBL/GenBank/DDBJ databases">
        <title>Black Yeasts Isolated from many extreme environments.</title>
        <authorList>
            <person name="Coleine C."/>
            <person name="Stajich J.E."/>
            <person name="Selbmann L."/>
        </authorList>
    </citation>
    <scope>NUCLEOTIDE SEQUENCE [LARGE SCALE GENOMIC DNA]</scope>
    <source>
        <strain evidence="11 12">CCFEE 5935</strain>
    </source>
</reference>
<comment type="similarity">
    <text evidence="2 7">Belongs to the major facilitator superfamily. Sugar transporter (TC 2.A.1.1) family.</text>
</comment>
<feature type="region of interest" description="Disordered" evidence="8">
    <location>
        <begin position="517"/>
        <end position="536"/>
    </location>
</feature>
<feature type="transmembrane region" description="Helical" evidence="9">
    <location>
        <begin position="203"/>
        <end position="220"/>
    </location>
</feature>
<feature type="transmembrane region" description="Helical" evidence="9">
    <location>
        <begin position="34"/>
        <end position="52"/>
    </location>
</feature>
<keyword evidence="5 9" id="KW-1133">Transmembrane helix</keyword>
<evidence type="ECO:0000256" key="8">
    <source>
        <dbReference type="SAM" id="MobiDB-lite"/>
    </source>
</evidence>
<feature type="transmembrane region" description="Helical" evidence="9">
    <location>
        <begin position="425"/>
        <end position="443"/>
    </location>
</feature>
<evidence type="ECO:0000256" key="3">
    <source>
        <dbReference type="ARBA" id="ARBA00022448"/>
    </source>
</evidence>
<feature type="transmembrane region" description="Helical" evidence="9">
    <location>
        <begin position="171"/>
        <end position="191"/>
    </location>
</feature>
<dbReference type="GeneID" id="89929238"/>
<dbReference type="InterPro" id="IPR020846">
    <property type="entry name" value="MFS_dom"/>
</dbReference>
<feature type="domain" description="Major facilitator superfamily (MFS) profile" evidence="10">
    <location>
        <begin position="39"/>
        <end position="478"/>
    </location>
</feature>
<feature type="transmembrane region" description="Helical" evidence="9">
    <location>
        <begin position="289"/>
        <end position="311"/>
    </location>
</feature>
<keyword evidence="4 9" id="KW-0812">Transmembrane</keyword>
<evidence type="ECO:0000256" key="2">
    <source>
        <dbReference type="ARBA" id="ARBA00010992"/>
    </source>
</evidence>
<keyword evidence="6 9" id="KW-0472">Membrane</keyword>
<evidence type="ECO:0000256" key="5">
    <source>
        <dbReference type="ARBA" id="ARBA00022989"/>
    </source>
</evidence>
<evidence type="ECO:0000313" key="11">
    <source>
        <dbReference type="EMBL" id="KAK5167173.1"/>
    </source>
</evidence>
<dbReference type="EMBL" id="JAVRRT010000012">
    <property type="protein sequence ID" value="KAK5167173.1"/>
    <property type="molecule type" value="Genomic_DNA"/>
</dbReference>
<dbReference type="RefSeq" id="XP_064656981.1">
    <property type="nucleotide sequence ID" value="XM_064805139.1"/>
</dbReference>
<dbReference type="PROSITE" id="PS50850">
    <property type="entry name" value="MFS"/>
    <property type="match status" value="1"/>
</dbReference>
<dbReference type="Gene3D" id="1.20.1250.20">
    <property type="entry name" value="MFS general substrate transporter like domains"/>
    <property type="match status" value="1"/>
</dbReference>
<name>A0AAV9P7D9_9PEZI</name>
<evidence type="ECO:0000256" key="7">
    <source>
        <dbReference type="RuleBase" id="RU003346"/>
    </source>
</evidence>
<evidence type="ECO:0000256" key="4">
    <source>
        <dbReference type="ARBA" id="ARBA00022692"/>
    </source>
</evidence>
<comment type="caution">
    <text evidence="11">The sequence shown here is derived from an EMBL/GenBank/DDBJ whole genome shotgun (WGS) entry which is preliminary data.</text>
</comment>
<feature type="transmembrane region" description="Helical" evidence="9">
    <location>
        <begin position="389"/>
        <end position="413"/>
    </location>
</feature>
<feature type="transmembrane region" description="Helical" evidence="9">
    <location>
        <begin position="139"/>
        <end position="159"/>
    </location>
</feature>
<evidence type="ECO:0000259" key="10">
    <source>
        <dbReference type="PROSITE" id="PS50850"/>
    </source>
</evidence>
<evidence type="ECO:0000256" key="1">
    <source>
        <dbReference type="ARBA" id="ARBA00004141"/>
    </source>
</evidence>
<feature type="transmembrane region" description="Helical" evidence="9">
    <location>
        <begin position="109"/>
        <end position="133"/>
    </location>
</feature>
<dbReference type="Pfam" id="PF00083">
    <property type="entry name" value="Sugar_tr"/>
    <property type="match status" value="1"/>
</dbReference>
<feature type="transmembrane region" description="Helical" evidence="9">
    <location>
        <begin position="356"/>
        <end position="374"/>
    </location>
</feature>
<dbReference type="NCBIfam" id="TIGR00879">
    <property type="entry name" value="SP"/>
    <property type="match status" value="1"/>
</dbReference>
<dbReference type="InterPro" id="IPR036259">
    <property type="entry name" value="MFS_trans_sf"/>
</dbReference>
<comment type="subcellular location">
    <subcellularLocation>
        <location evidence="1">Membrane</location>
        <topology evidence="1">Multi-pass membrane protein</topology>
    </subcellularLocation>
</comment>
<accession>A0AAV9P7D9</accession>
<organism evidence="11 12">
    <name type="scientific">Saxophila tyrrhenica</name>
    <dbReference type="NCBI Taxonomy" id="1690608"/>
    <lineage>
        <taxon>Eukaryota</taxon>
        <taxon>Fungi</taxon>
        <taxon>Dikarya</taxon>
        <taxon>Ascomycota</taxon>
        <taxon>Pezizomycotina</taxon>
        <taxon>Dothideomycetes</taxon>
        <taxon>Dothideomycetidae</taxon>
        <taxon>Mycosphaerellales</taxon>
        <taxon>Extremaceae</taxon>
        <taxon>Saxophila</taxon>
    </lineage>
</organism>
<feature type="transmembrane region" description="Helical" evidence="9">
    <location>
        <begin position="77"/>
        <end position="102"/>
    </location>
</feature>
<dbReference type="InterPro" id="IPR050360">
    <property type="entry name" value="MFS_Sugar_Transporters"/>
</dbReference>
<dbReference type="GO" id="GO:0016020">
    <property type="term" value="C:membrane"/>
    <property type="evidence" value="ECO:0007669"/>
    <property type="project" value="UniProtKB-SubCell"/>
</dbReference>
<gene>
    <name evidence="11" type="ORF">LTR77_007903</name>
</gene>
<dbReference type="FunFam" id="1.20.1250.20:FF:000117">
    <property type="entry name" value="MFS hexose transporter"/>
    <property type="match status" value="1"/>
</dbReference>
<dbReference type="PANTHER" id="PTHR48022">
    <property type="entry name" value="PLASTIDIC GLUCOSE TRANSPORTER 4"/>
    <property type="match status" value="1"/>
</dbReference>
<keyword evidence="3 7" id="KW-0813">Transport</keyword>
<dbReference type="InterPro" id="IPR005828">
    <property type="entry name" value="MFS_sugar_transport-like"/>
</dbReference>
<protein>
    <recommendedName>
        <fullName evidence="10">Major facilitator superfamily (MFS) profile domain-containing protein</fullName>
    </recommendedName>
</protein>